<dbReference type="SUPFAM" id="SSF56731">
    <property type="entry name" value="DNA primase core"/>
    <property type="match status" value="1"/>
</dbReference>
<evidence type="ECO:0000313" key="1">
    <source>
        <dbReference type="EMBL" id="MDT0337376.1"/>
    </source>
</evidence>
<proteinExistence type="predicted"/>
<dbReference type="RefSeq" id="WP_284076845.1">
    <property type="nucleotide sequence ID" value="NZ_JAVLSM010000007.1"/>
</dbReference>
<dbReference type="Gene3D" id="3.90.580.10">
    <property type="entry name" value="Zinc finger, CHC2-type domain"/>
    <property type="match status" value="1"/>
</dbReference>
<protein>
    <submittedName>
        <fullName evidence="1">Toprim domain-containing protein</fullName>
    </submittedName>
</protein>
<dbReference type="GO" id="GO:0003677">
    <property type="term" value="F:DNA binding"/>
    <property type="evidence" value="ECO:0007669"/>
    <property type="project" value="InterPro"/>
</dbReference>
<dbReference type="InterPro" id="IPR036977">
    <property type="entry name" value="DNA_primase_Znf_CHC2"/>
</dbReference>
<dbReference type="EMBL" id="JAVRAA010000005">
    <property type="protein sequence ID" value="MDT0337376.1"/>
    <property type="molecule type" value="Genomic_DNA"/>
</dbReference>
<reference evidence="1" key="1">
    <citation type="submission" date="2023-02" db="EMBL/GenBank/DDBJ databases">
        <title>Description of Herbaspirillum huttiense subsp. nephrolepsisexaltata and Herbaspirillum huttiense subsp. lycopersicon.</title>
        <authorList>
            <person name="Poudel M."/>
            <person name="Sharma A."/>
            <person name="Goss E."/>
            <person name="Tapia J.H."/>
            <person name="Harmon C.M."/>
            <person name="Jones J.B."/>
        </authorList>
    </citation>
    <scope>NUCLEOTIDE SEQUENCE</scope>
    <source>
        <strain evidence="1">NC40101</strain>
    </source>
</reference>
<dbReference type="GO" id="GO:0008270">
    <property type="term" value="F:zinc ion binding"/>
    <property type="evidence" value="ECO:0007669"/>
    <property type="project" value="InterPro"/>
</dbReference>
<accession>A0AAE4G8S7</accession>
<sequence>MNARYVKEGKDGKQIYDLEAVKADFPIELFFEHFLGGQPKPFPGAVRYSVCPNCGASSSDSGKCQVKDDSWNCFACREHGDVITAAQFYFNAPLPMAIRELTGADLTERREFVKPLRLPTVERDADAIAEVIDLLLKHSQGLSEDVLNYLAGRGFNREFSLEARAKGLVASMPSRPNDAKAFLIKHVGRPLLEKAGMWRKEAGAPALAFRPLLLVSSNRRSIELRLLRAPRPEEQKCIRYGGKSPWIWPGESDRYLLTEGLFDAMAAVVMGTRRTVIALPGCEVWDEEWFSDFRAGADVMTALDPDSAGKRAFQDLGLALTRKIGGPIANYIHKSGCEDLNHELQVRLGLRKTNPVFA</sequence>
<dbReference type="Pfam" id="PF13155">
    <property type="entry name" value="Toprim_2"/>
    <property type="match status" value="1"/>
</dbReference>
<dbReference type="SUPFAM" id="SSF57783">
    <property type="entry name" value="Zinc beta-ribbon"/>
    <property type="match status" value="1"/>
</dbReference>
<dbReference type="GO" id="GO:0006260">
    <property type="term" value="P:DNA replication"/>
    <property type="evidence" value="ECO:0007669"/>
    <property type="project" value="InterPro"/>
</dbReference>
<dbReference type="AlphaFoldDB" id="A0AAE4G8S7"/>
<dbReference type="Gene3D" id="3.40.1360.10">
    <property type="match status" value="1"/>
</dbReference>
<name>A0AAE4G8S7_9BURK</name>
<gene>
    <name evidence="1" type="ORF">RJN63_11100</name>
</gene>
<comment type="caution">
    <text evidence="1">The sequence shown here is derived from an EMBL/GenBank/DDBJ whole genome shotgun (WGS) entry which is preliminary data.</text>
</comment>
<organism evidence="1">
    <name type="scientific">Herbaspirillum huttiense subsp. nephrolepidis</name>
    <dbReference type="NCBI Taxonomy" id="3075126"/>
    <lineage>
        <taxon>Bacteria</taxon>
        <taxon>Pseudomonadati</taxon>
        <taxon>Pseudomonadota</taxon>
        <taxon>Betaproteobacteria</taxon>
        <taxon>Burkholderiales</taxon>
        <taxon>Oxalobacteraceae</taxon>
        <taxon>Herbaspirillum</taxon>
    </lineage>
</organism>